<evidence type="ECO:0000256" key="6">
    <source>
        <dbReference type="ARBA" id="ARBA00023136"/>
    </source>
</evidence>
<evidence type="ECO:0000256" key="2">
    <source>
        <dbReference type="ARBA" id="ARBA00007613"/>
    </source>
</evidence>
<dbReference type="PANTHER" id="PTHR30203:SF20">
    <property type="entry name" value="MULTIDRUG RESISTANCE OUTER MEMBRANE PROTEIN MDTP-RELATED"/>
    <property type="match status" value="1"/>
</dbReference>
<keyword evidence="8 9" id="KW-0449">Lipoprotein</keyword>
<dbReference type="GO" id="GO:0005886">
    <property type="term" value="C:plasma membrane"/>
    <property type="evidence" value="ECO:0007669"/>
    <property type="project" value="UniProtKB-SubCell"/>
</dbReference>
<evidence type="ECO:0000256" key="4">
    <source>
        <dbReference type="ARBA" id="ARBA00022692"/>
    </source>
</evidence>
<feature type="coiled-coil region" evidence="10">
    <location>
        <begin position="131"/>
        <end position="158"/>
    </location>
</feature>
<organism evidence="12 13">
    <name type="scientific">Burkholderia pseudomallei</name>
    <name type="common">Pseudomonas pseudomallei</name>
    <dbReference type="NCBI Taxonomy" id="28450"/>
    <lineage>
        <taxon>Bacteria</taxon>
        <taxon>Pseudomonadati</taxon>
        <taxon>Pseudomonadota</taxon>
        <taxon>Betaproteobacteria</taxon>
        <taxon>Burkholderiales</taxon>
        <taxon>Burkholderiaceae</taxon>
        <taxon>Burkholderia</taxon>
        <taxon>pseudomallei group</taxon>
    </lineage>
</organism>
<comment type="similarity">
    <text evidence="2 9">Belongs to the outer membrane factor (OMF) (TC 1.B.17) family.</text>
</comment>
<protein>
    <submittedName>
        <fullName evidence="12">Efflux transporter, outer membrane factor (OMF) lipo, NodT family protein</fullName>
    </submittedName>
</protein>
<name>A0AA40J7U7_BURPE</name>
<evidence type="ECO:0000256" key="3">
    <source>
        <dbReference type="ARBA" id="ARBA00022452"/>
    </source>
</evidence>
<dbReference type="PANTHER" id="PTHR30203">
    <property type="entry name" value="OUTER MEMBRANE CATION EFFLUX PROTEIN"/>
    <property type="match status" value="1"/>
</dbReference>
<evidence type="ECO:0000256" key="9">
    <source>
        <dbReference type="RuleBase" id="RU362097"/>
    </source>
</evidence>
<dbReference type="GO" id="GO:0015562">
    <property type="term" value="F:efflux transmembrane transporter activity"/>
    <property type="evidence" value="ECO:0007669"/>
    <property type="project" value="InterPro"/>
</dbReference>
<accession>A0AA40J7U7</accession>
<keyword evidence="6 9" id="KW-0472">Membrane</keyword>
<dbReference type="Proteomes" id="UP000030475">
    <property type="component" value="Unassembled WGS sequence"/>
</dbReference>
<feature type="region of interest" description="Disordered" evidence="11">
    <location>
        <begin position="453"/>
        <end position="481"/>
    </location>
</feature>
<dbReference type="Gene3D" id="2.20.200.10">
    <property type="entry name" value="Outer membrane efflux proteins (OEP)"/>
    <property type="match status" value="1"/>
</dbReference>
<feature type="compositionally biased region" description="Low complexity" evidence="11">
    <location>
        <begin position="469"/>
        <end position="481"/>
    </location>
</feature>
<comment type="caution">
    <text evidence="12">The sequence shown here is derived from an EMBL/GenBank/DDBJ whole genome shotgun (WGS) entry which is preliminary data.</text>
</comment>
<comment type="subcellular location">
    <subcellularLocation>
        <location evidence="9">Cell membrane</location>
        <topology evidence="9">Lipid-anchor</topology>
    </subcellularLocation>
    <subcellularLocation>
        <location evidence="1">Membrane</location>
    </subcellularLocation>
</comment>
<reference evidence="12 13" key="1">
    <citation type="submission" date="2014-08" db="EMBL/GenBank/DDBJ databases">
        <authorList>
            <person name="Bunnell A."/>
            <person name="Chain P.S."/>
            <person name="Chertkov O."/>
            <person name="Currie B.J."/>
            <person name="Daligault H.E."/>
            <person name="Davenport K.W."/>
            <person name="Davis C."/>
            <person name="Gleasner C.D."/>
            <person name="Johnson S.L."/>
            <person name="Kaestli M."/>
            <person name="Koren S."/>
            <person name="Kunde Y.A."/>
            <person name="Mayo M."/>
            <person name="McMurry K.K."/>
            <person name="Price E.P."/>
            <person name="Reitenga K.G."/>
            <person name="Robison R."/>
            <person name="Rosovitz M.J."/>
            <person name="Sarovich D.S."/>
            <person name="Teshima H."/>
        </authorList>
    </citation>
    <scope>NUCLEOTIDE SEQUENCE [LARGE SCALE GENOMIC DNA]</scope>
    <source>
        <strain evidence="12 13">MSHR44</strain>
    </source>
</reference>
<keyword evidence="3 9" id="KW-1134">Transmembrane beta strand</keyword>
<evidence type="ECO:0000256" key="7">
    <source>
        <dbReference type="ARBA" id="ARBA00023139"/>
    </source>
</evidence>
<evidence type="ECO:0000256" key="8">
    <source>
        <dbReference type="ARBA" id="ARBA00023288"/>
    </source>
</evidence>
<proteinExistence type="inferred from homology"/>
<dbReference type="InterPro" id="IPR010131">
    <property type="entry name" value="MdtP/NodT-like"/>
</dbReference>
<sequence length="552" mass="57033">MGDVAPQDKQVDPASLDAGAAIAAAERDAGWPAADWWRAYRDPQLDSWIAASLAGNPSLAAAQARVREAQSLARIAHAEELPQLNGNLSLMRQHWPDNVYYGPGPLANADTWNNTGTLSLSYHLDLWGKDKHNAERALDAARARAADARAAQLELEANVVRAYVDFAKNYALLDIAHATYERQNALAELARKRLRAGIGTQLEVSQAEAPLPDYSRQIDSYEEAIQLGRHQLAALAGKGPGAGASLARPKLALDANAALPSALPAELLGRRPDIVAARWMVDAQARGIDVAKAAFYPNVDLIASLGGFAVSAPFATFLRAMNGGWSAGPALTLPIFEGGRLRAQLGVASAGYDQAVEHYNQTIVGALKDIADNVVRLHSLDSQQKDAARAVSLTRRSYDLSHAGFSRGLTDYVNVLIAQSQLLTAQENQTRIEAARLAAHASLMVALGGGLETGRDAPHDAPAGDARRTGASGASGASSTAGASATASASAAGHAPAGAAAPASPAGIRAAASARASMPAPAAAATAPAFASPVAGASTPMPAATAAARAAR</sequence>
<evidence type="ECO:0000313" key="12">
    <source>
        <dbReference type="EMBL" id="KGX05274.1"/>
    </source>
</evidence>
<evidence type="ECO:0000256" key="5">
    <source>
        <dbReference type="ARBA" id="ARBA00022729"/>
    </source>
</evidence>
<dbReference type="InterPro" id="IPR003423">
    <property type="entry name" value="OMP_efflux"/>
</dbReference>
<dbReference type="Gene3D" id="1.20.1600.10">
    <property type="entry name" value="Outer membrane efflux proteins (OEP)"/>
    <property type="match status" value="1"/>
</dbReference>
<dbReference type="Pfam" id="PF02321">
    <property type="entry name" value="OEP"/>
    <property type="match status" value="2"/>
</dbReference>
<dbReference type="EMBL" id="JQIM01000010">
    <property type="protein sequence ID" value="KGX05274.1"/>
    <property type="molecule type" value="Genomic_DNA"/>
</dbReference>
<evidence type="ECO:0000313" key="13">
    <source>
        <dbReference type="Proteomes" id="UP000030475"/>
    </source>
</evidence>
<dbReference type="NCBIfam" id="TIGR01845">
    <property type="entry name" value="outer_NodT"/>
    <property type="match status" value="1"/>
</dbReference>
<keyword evidence="5" id="KW-0732">Signal</keyword>
<dbReference type="AlphaFoldDB" id="A0AA40J7U7"/>
<evidence type="ECO:0000256" key="11">
    <source>
        <dbReference type="SAM" id="MobiDB-lite"/>
    </source>
</evidence>
<dbReference type="SUPFAM" id="SSF56954">
    <property type="entry name" value="Outer membrane efflux proteins (OEP)"/>
    <property type="match status" value="1"/>
</dbReference>
<keyword evidence="7 9" id="KW-0564">Palmitate</keyword>
<evidence type="ECO:0000256" key="1">
    <source>
        <dbReference type="ARBA" id="ARBA00004370"/>
    </source>
</evidence>
<evidence type="ECO:0000256" key="10">
    <source>
        <dbReference type="SAM" id="Coils"/>
    </source>
</evidence>
<gene>
    <name evidence="12" type="ORF">Y036_437</name>
</gene>
<keyword evidence="10" id="KW-0175">Coiled coil</keyword>
<feature type="region of interest" description="Disordered" evidence="11">
    <location>
        <begin position="533"/>
        <end position="552"/>
    </location>
</feature>
<keyword evidence="4 9" id="KW-0812">Transmembrane</keyword>